<comment type="caution">
    <text evidence="2">The sequence shown here is derived from an EMBL/GenBank/DDBJ whole genome shotgun (WGS) entry which is preliminary data.</text>
</comment>
<name>A0A1Z5T6X5_HORWE</name>
<proteinExistence type="predicted"/>
<feature type="compositionally biased region" description="Polar residues" evidence="1">
    <location>
        <begin position="214"/>
        <end position="229"/>
    </location>
</feature>
<evidence type="ECO:0000256" key="1">
    <source>
        <dbReference type="SAM" id="MobiDB-lite"/>
    </source>
</evidence>
<reference evidence="2 3" key="1">
    <citation type="submission" date="2017-01" db="EMBL/GenBank/DDBJ databases">
        <title>The recent genome duplication of the halophilic yeast Hortaea werneckii: insights from long-read sequencing.</title>
        <authorList>
            <person name="Sinha S."/>
            <person name="Flibotte S."/>
            <person name="Neira M."/>
            <person name="Lenassi M."/>
            <person name="Gostincar C."/>
            <person name="Stajich J.E."/>
            <person name="Nislow C.E."/>
        </authorList>
    </citation>
    <scope>NUCLEOTIDE SEQUENCE [LARGE SCALE GENOMIC DNA]</scope>
    <source>
        <strain evidence="2 3">EXF-2000</strain>
    </source>
</reference>
<sequence length="286" mass="31513">MSTFLAHDPEYDAIDLLAELGCNEQTIQHYTAKLYGNDAGELYADSTELAALKKISRLSTKEEGRIIAPVLKRSIEQQAVAIHPVQVSKRIREKLLVGAYGQFSDGDLDKLFLSIDPKPSDEARERLRLSHGHLAAFPEGSTDMVQDQQLDGLRTHMQMRQDSTNPRTQAQGYEQDGPVKGQRSTLTSAPNRPNIPFYPCSESNVASIPESRTRSNSAETSSTEGCLSDNSDEDPSTQILESVNRILPAPGESYPEKVTGDWAELELAKAGAGRRDSETSILTFEF</sequence>
<organism evidence="2 3">
    <name type="scientific">Hortaea werneckii EXF-2000</name>
    <dbReference type="NCBI Taxonomy" id="1157616"/>
    <lineage>
        <taxon>Eukaryota</taxon>
        <taxon>Fungi</taxon>
        <taxon>Dikarya</taxon>
        <taxon>Ascomycota</taxon>
        <taxon>Pezizomycotina</taxon>
        <taxon>Dothideomycetes</taxon>
        <taxon>Dothideomycetidae</taxon>
        <taxon>Mycosphaerellales</taxon>
        <taxon>Teratosphaeriaceae</taxon>
        <taxon>Hortaea</taxon>
    </lineage>
</organism>
<dbReference type="EMBL" id="MUNK01000107">
    <property type="protein sequence ID" value="OTA31783.1"/>
    <property type="molecule type" value="Genomic_DNA"/>
</dbReference>
<keyword evidence="3" id="KW-1185">Reference proteome</keyword>
<protein>
    <submittedName>
        <fullName evidence="2">Uncharacterized protein</fullName>
    </submittedName>
</protein>
<dbReference type="OrthoDB" id="412402at2759"/>
<dbReference type="AlphaFoldDB" id="A0A1Z5T6X5"/>
<accession>A0A1Z5T6X5</accession>
<dbReference type="Proteomes" id="UP000194280">
    <property type="component" value="Unassembled WGS sequence"/>
</dbReference>
<feature type="compositionally biased region" description="Polar residues" evidence="1">
    <location>
        <begin position="182"/>
        <end position="191"/>
    </location>
</feature>
<gene>
    <name evidence="2" type="ORF">BTJ68_07455</name>
</gene>
<evidence type="ECO:0000313" key="3">
    <source>
        <dbReference type="Proteomes" id="UP000194280"/>
    </source>
</evidence>
<evidence type="ECO:0000313" key="2">
    <source>
        <dbReference type="EMBL" id="OTA31783.1"/>
    </source>
</evidence>
<dbReference type="VEuPathDB" id="FungiDB:BTJ68_07455"/>
<feature type="region of interest" description="Disordered" evidence="1">
    <location>
        <begin position="160"/>
        <end position="236"/>
    </location>
</feature>
<dbReference type="InParanoid" id="A0A1Z5T6X5"/>
<feature type="compositionally biased region" description="Polar residues" evidence="1">
    <location>
        <begin position="160"/>
        <end position="172"/>
    </location>
</feature>